<accession>A0A839Z5X9</accession>
<feature type="signal peptide" evidence="1">
    <location>
        <begin position="1"/>
        <end position="20"/>
    </location>
</feature>
<gene>
    <name evidence="2" type="ORF">FHS50_001117</name>
</gene>
<evidence type="ECO:0000256" key="1">
    <source>
        <dbReference type="SAM" id="SignalP"/>
    </source>
</evidence>
<keyword evidence="3" id="KW-1185">Reference proteome</keyword>
<keyword evidence="1" id="KW-0732">Signal</keyword>
<evidence type="ECO:0000313" key="3">
    <source>
        <dbReference type="Proteomes" id="UP000578569"/>
    </source>
</evidence>
<sequence length="118" mass="12700">MNKLIPMLGAAAFMAVPAAAQDEVTIYGDEGLPTAEVFHYDLDLSSSEDVSLLKWRIKSAARDLCISGNVEPMGMKAAQRVCYNHAKNDGLGQLDRLQEARLAGNVIAAKAAIVLRAR</sequence>
<proteinExistence type="predicted"/>
<reference evidence="2 3" key="1">
    <citation type="submission" date="2020-08" db="EMBL/GenBank/DDBJ databases">
        <title>Genomic Encyclopedia of Type Strains, Phase IV (KMG-IV): sequencing the most valuable type-strain genomes for metagenomic binning, comparative biology and taxonomic classification.</title>
        <authorList>
            <person name="Goeker M."/>
        </authorList>
    </citation>
    <scope>NUCLEOTIDE SEQUENCE [LARGE SCALE GENOMIC DNA]</scope>
    <source>
        <strain evidence="2 3">DSM 24194</strain>
    </source>
</reference>
<dbReference type="EMBL" id="JACICF010000001">
    <property type="protein sequence ID" value="MBB3764094.1"/>
    <property type="molecule type" value="Genomic_DNA"/>
</dbReference>
<dbReference type="AlphaFoldDB" id="A0A839Z5X9"/>
<dbReference type="RefSeq" id="WP_183933383.1">
    <property type="nucleotide sequence ID" value="NZ_JACICF010000001.1"/>
</dbReference>
<name>A0A839Z5X9_9SPHN</name>
<dbReference type="NCBIfam" id="TIGR04433">
    <property type="entry name" value="UrcA_uranyl"/>
    <property type="match status" value="1"/>
</dbReference>
<evidence type="ECO:0000313" key="2">
    <source>
        <dbReference type="EMBL" id="MBB3764094.1"/>
    </source>
</evidence>
<comment type="caution">
    <text evidence="2">The sequence shown here is derived from an EMBL/GenBank/DDBJ whole genome shotgun (WGS) entry which is preliminary data.</text>
</comment>
<dbReference type="Proteomes" id="UP000578569">
    <property type="component" value="Unassembled WGS sequence"/>
</dbReference>
<dbReference type="InterPro" id="IPR030972">
    <property type="entry name" value="UrcA_uranyl"/>
</dbReference>
<organism evidence="2 3">
    <name type="scientific">Sphingomicrobium lutaoense</name>
    <dbReference type="NCBI Taxonomy" id="515949"/>
    <lineage>
        <taxon>Bacteria</taxon>
        <taxon>Pseudomonadati</taxon>
        <taxon>Pseudomonadota</taxon>
        <taxon>Alphaproteobacteria</taxon>
        <taxon>Sphingomonadales</taxon>
        <taxon>Sphingomonadaceae</taxon>
        <taxon>Sphingomicrobium</taxon>
    </lineage>
</organism>
<protein>
    <submittedName>
        <fullName evidence="2">UrcA family protein</fullName>
    </submittedName>
</protein>
<feature type="chain" id="PRO_5032979247" evidence="1">
    <location>
        <begin position="21"/>
        <end position="118"/>
    </location>
</feature>